<dbReference type="PIRSF" id="PIRSF006429">
    <property type="entry name" value="GOGAT_lg_2"/>
    <property type="match status" value="1"/>
</dbReference>
<comment type="similarity">
    <text evidence="1 2">Belongs to the glutamate synthase family.</text>
</comment>
<dbReference type="PANTHER" id="PTHR43819">
    <property type="entry name" value="ARCHAEAL-TYPE GLUTAMATE SYNTHASE [NADPH]"/>
    <property type="match status" value="1"/>
</dbReference>
<dbReference type="GO" id="GO:0004355">
    <property type="term" value="F:glutamate synthase (NADPH) activity"/>
    <property type="evidence" value="ECO:0007669"/>
    <property type="project" value="UniProtKB-EC"/>
</dbReference>
<dbReference type="Proteomes" id="UP000254920">
    <property type="component" value="Unassembled WGS sequence"/>
</dbReference>
<dbReference type="RefSeq" id="WP_089182532.1">
    <property type="nucleotide sequence ID" value="NZ_CP043427.1"/>
</dbReference>
<evidence type="ECO:0000259" key="3">
    <source>
        <dbReference type="Pfam" id="PF01645"/>
    </source>
</evidence>
<reference evidence="4 5" key="1">
    <citation type="submission" date="2018-06" db="EMBL/GenBank/DDBJ databases">
        <authorList>
            <consortium name="Pathogen Informatics"/>
            <person name="Doyle S."/>
        </authorList>
    </citation>
    <scope>NUCLEOTIDE SEQUENCE [LARGE SCALE GENOMIC DNA]</scope>
    <source>
        <strain evidence="4 5">NCTC12475</strain>
    </source>
</reference>
<dbReference type="AlphaFoldDB" id="A0A381DHB9"/>
<keyword evidence="5" id="KW-1185">Reference proteome</keyword>
<feature type="domain" description="Glutamate synthase" evidence="3">
    <location>
        <begin position="105"/>
        <end position="532"/>
    </location>
</feature>
<dbReference type="GO" id="GO:0006537">
    <property type="term" value="P:glutamate biosynthetic process"/>
    <property type="evidence" value="ECO:0007669"/>
    <property type="project" value="InterPro"/>
</dbReference>
<keyword evidence="4" id="KW-0560">Oxidoreductase</keyword>
<dbReference type="EMBL" id="UFVD01000001">
    <property type="protein sequence ID" value="SUX09918.1"/>
    <property type="molecule type" value="Genomic_DNA"/>
</dbReference>
<dbReference type="STRING" id="32024.GCA_000788295_00009"/>
<dbReference type="SUPFAM" id="SSF51395">
    <property type="entry name" value="FMN-linked oxidoreductases"/>
    <property type="match status" value="1"/>
</dbReference>
<dbReference type="Pfam" id="PF01645">
    <property type="entry name" value="Glu_synthase"/>
    <property type="match status" value="1"/>
</dbReference>
<dbReference type="InterPro" id="IPR013785">
    <property type="entry name" value="Aldolase_TIM"/>
</dbReference>
<gene>
    <name evidence="4" type="primary">gltB</name>
    <name evidence="4" type="ORF">NCTC12475_00262</name>
</gene>
<dbReference type="InterPro" id="IPR024188">
    <property type="entry name" value="GltB"/>
</dbReference>
<protein>
    <submittedName>
        <fullName evidence="4">Glutamate synthase [NADPH] large chain</fullName>
        <ecNumber evidence="4">1.4.1.13</ecNumber>
    </submittedName>
</protein>
<dbReference type="Gene3D" id="3.20.20.70">
    <property type="entry name" value="Aldolase class I"/>
    <property type="match status" value="1"/>
</dbReference>
<organism evidence="4 5">
    <name type="scientific">Campylobacter sputorum subsp. sputorum</name>
    <dbReference type="NCBI Taxonomy" id="32024"/>
    <lineage>
        <taxon>Bacteria</taxon>
        <taxon>Pseudomonadati</taxon>
        <taxon>Campylobacterota</taxon>
        <taxon>Epsilonproteobacteria</taxon>
        <taxon>Campylobacterales</taxon>
        <taxon>Campylobacteraceae</taxon>
        <taxon>Campylobacter</taxon>
    </lineage>
</organism>
<dbReference type="InterPro" id="IPR002932">
    <property type="entry name" value="Glu_synthdom"/>
</dbReference>
<proteinExistence type="inferred from homology"/>
<dbReference type="PANTHER" id="PTHR43819:SF1">
    <property type="entry name" value="ARCHAEAL-TYPE GLUTAMATE SYNTHASE [NADPH]"/>
    <property type="match status" value="1"/>
</dbReference>
<dbReference type="OrthoDB" id="9758182at2"/>
<dbReference type="EC" id="1.4.1.13" evidence="4"/>
<dbReference type="CDD" id="cd02808">
    <property type="entry name" value="GltS_FMN"/>
    <property type="match status" value="1"/>
</dbReference>
<evidence type="ECO:0000256" key="2">
    <source>
        <dbReference type="PIRNR" id="PIRNR006429"/>
    </source>
</evidence>
<dbReference type="GeneID" id="93090709"/>
<sequence>MMIILQILFFIILLYIAMLFVYDRYVQRKSALLINYPVIARFRYIFEILREPLRQYFAEENFYESRDKINWVYKAAKGDNLLMSFSVSKAYDGSRFMLKHSSSVLNKNEVSNNFSVNIGNKDCKIPFVTKSVIVRSAMSDGALSPEATRAFSLGAIKGKFPINIGEGSLTSNYFFKHKLTLEREKYLEVINPDESAKKIYHLYKKLFNHTVASRKYKDLALKGKAKDSFVLDKESLKFYRINWDAPIEAFPQNVPDDVADIIFQIGSGLYGVRDENGNFDELRYQKVMKFCKATEIKIAQGAKQTGGKLLGTKISPEISYYRGVPQGVDLFSPNRFPYAKTYDELFDFIEKLKKLSDKPVGFKIVVSDINEIKKMCQNLANRKKDGKMLPDFISIDGGDGGSGAAPLELMESVGLSIAHALYIVDKELKDASLRDDMKIIASSKILTPDDVAIVLCLGADLTGIARGFMMSGGCIRARVCAGAGKHTCPVGMATQDKKKRFSYLINEKSEHIANYHNRLLDSLKTIMEIMGISSLDKFDKSMITYRSRSGEYYFNIDDYFKEKIHNKEI</sequence>
<evidence type="ECO:0000256" key="1">
    <source>
        <dbReference type="ARBA" id="ARBA00009716"/>
    </source>
</evidence>
<accession>A0A381DHB9</accession>
<evidence type="ECO:0000313" key="5">
    <source>
        <dbReference type="Proteomes" id="UP000254920"/>
    </source>
</evidence>
<evidence type="ECO:0000313" key="4">
    <source>
        <dbReference type="EMBL" id="SUX09918.1"/>
    </source>
</evidence>
<name>A0A381DHB9_9BACT</name>